<reference evidence="3 4" key="1">
    <citation type="submission" date="2024-03" db="EMBL/GenBank/DDBJ databases">
        <authorList>
            <person name="Martinez-Hernandez J."/>
        </authorList>
    </citation>
    <scope>NUCLEOTIDE SEQUENCE [LARGE SCALE GENOMIC DNA]</scope>
</reference>
<feature type="coiled-coil region" evidence="1">
    <location>
        <begin position="176"/>
        <end position="203"/>
    </location>
</feature>
<gene>
    <name evidence="3" type="ORF">LLUT_LOCUS7649</name>
</gene>
<dbReference type="PANTHER" id="PTHR48200">
    <property type="entry name" value="PROTEIN, PUTATIVE-RELATED"/>
    <property type="match status" value="1"/>
</dbReference>
<sequence length="391" mass="45335">MPIAKWKELFNDVTPRNFAEKCCLYDRHQQVMYSCGEFPNMMLMGPRGCIAFTPALILGQLKWGVTPVPDQQLGGLYLWYKDEGPSTQEVMAVRKALRDIHLRGQQELGEHQTFYSEEYKSWRAERVKGISAPSFSIPPAKGGLTPTEAILGAKVRMLEYRLQEARDRGEMKDVALEKSDKVASSLKEEIKSLKRDYAEMSARTNQLTMIRQNRAMEDEILSLRRRLDARGEAWRTVSEAERVAVQDLGQARATIRDYQRALDQAHQREAGYKQALEESQAREAHLNDQLKGLIESHDNMQENQAIWEDNWKCNFDECEQEKEQWKGKCHAIIEGFGDFADKWLVTFEEAQQEFHMYPDTEIRPAMGALFRDCTRIARRLRRWRTECNGGF</sequence>
<evidence type="ECO:0000313" key="3">
    <source>
        <dbReference type="EMBL" id="CAL0306589.1"/>
    </source>
</evidence>
<dbReference type="Pfam" id="PF24924">
    <property type="entry name" value="DUF7745"/>
    <property type="match status" value="1"/>
</dbReference>
<proteinExistence type="predicted"/>
<dbReference type="EMBL" id="CAXHTB010000005">
    <property type="protein sequence ID" value="CAL0306589.1"/>
    <property type="molecule type" value="Genomic_DNA"/>
</dbReference>
<protein>
    <recommendedName>
        <fullName evidence="2">DUF7745 domain-containing protein</fullName>
    </recommendedName>
</protein>
<evidence type="ECO:0000256" key="1">
    <source>
        <dbReference type="SAM" id="Coils"/>
    </source>
</evidence>
<feature type="coiled-coil region" evidence="1">
    <location>
        <begin position="248"/>
        <end position="296"/>
    </location>
</feature>
<dbReference type="Proteomes" id="UP001497480">
    <property type="component" value="Unassembled WGS sequence"/>
</dbReference>
<feature type="domain" description="DUF7745" evidence="2">
    <location>
        <begin position="6"/>
        <end position="128"/>
    </location>
</feature>
<accession>A0AAV1WB65</accession>
<organism evidence="3 4">
    <name type="scientific">Lupinus luteus</name>
    <name type="common">European yellow lupine</name>
    <dbReference type="NCBI Taxonomy" id="3873"/>
    <lineage>
        <taxon>Eukaryota</taxon>
        <taxon>Viridiplantae</taxon>
        <taxon>Streptophyta</taxon>
        <taxon>Embryophyta</taxon>
        <taxon>Tracheophyta</taxon>
        <taxon>Spermatophyta</taxon>
        <taxon>Magnoliopsida</taxon>
        <taxon>eudicotyledons</taxon>
        <taxon>Gunneridae</taxon>
        <taxon>Pentapetalae</taxon>
        <taxon>rosids</taxon>
        <taxon>fabids</taxon>
        <taxon>Fabales</taxon>
        <taxon>Fabaceae</taxon>
        <taxon>Papilionoideae</taxon>
        <taxon>50 kb inversion clade</taxon>
        <taxon>genistoids sensu lato</taxon>
        <taxon>core genistoids</taxon>
        <taxon>Genisteae</taxon>
        <taxon>Lupinus</taxon>
    </lineage>
</organism>
<keyword evidence="1" id="KW-0175">Coiled coil</keyword>
<keyword evidence="4" id="KW-1185">Reference proteome</keyword>
<dbReference type="InterPro" id="IPR056647">
    <property type="entry name" value="DUF7745"/>
</dbReference>
<dbReference type="PANTHER" id="PTHR48200:SF1">
    <property type="entry name" value="AMINOTRANSFERASE-LIKE PLANT MOBILE DOMAIN-CONTAINING PROTEIN"/>
    <property type="match status" value="1"/>
</dbReference>
<dbReference type="AlphaFoldDB" id="A0AAV1WB65"/>
<name>A0AAV1WB65_LUPLU</name>
<comment type="caution">
    <text evidence="3">The sequence shown here is derived from an EMBL/GenBank/DDBJ whole genome shotgun (WGS) entry which is preliminary data.</text>
</comment>
<evidence type="ECO:0000259" key="2">
    <source>
        <dbReference type="Pfam" id="PF24924"/>
    </source>
</evidence>
<evidence type="ECO:0000313" key="4">
    <source>
        <dbReference type="Proteomes" id="UP001497480"/>
    </source>
</evidence>